<evidence type="ECO:0000313" key="2">
    <source>
        <dbReference type="Proteomes" id="UP000784128"/>
    </source>
</evidence>
<dbReference type="EMBL" id="JAHDYS010000014">
    <property type="protein sequence ID" value="MBT1072929.1"/>
    <property type="molecule type" value="Genomic_DNA"/>
</dbReference>
<gene>
    <name evidence="1" type="ORF">KJB30_14120</name>
</gene>
<proteinExistence type="predicted"/>
<keyword evidence="2" id="KW-1185">Reference proteome</keyword>
<comment type="caution">
    <text evidence="1">The sequence shown here is derived from an EMBL/GenBank/DDBJ whole genome shotgun (WGS) entry which is preliminary data.</text>
</comment>
<evidence type="ECO:0000313" key="1">
    <source>
        <dbReference type="EMBL" id="MBT1072929.1"/>
    </source>
</evidence>
<organism evidence="1 2">
    <name type="scientific">Pelotalea chapellei</name>
    <dbReference type="NCBI Taxonomy" id="44671"/>
    <lineage>
        <taxon>Bacteria</taxon>
        <taxon>Pseudomonadati</taxon>
        <taxon>Thermodesulfobacteriota</taxon>
        <taxon>Desulfuromonadia</taxon>
        <taxon>Geobacterales</taxon>
        <taxon>Geobacteraceae</taxon>
        <taxon>Pelotalea</taxon>
    </lineage>
</organism>
<sequence length="111" mass="11979">MGKIAIENIETGMVLAADVLDRSGRMLLGAGAELTPKHLVIFRTWGVLEADIVGQGADEAADLIPADVDPQELAAAEQALDPLFRHTNREHPAIIELIRVAALRKVHHGFV</sequence>
<name>A0ABS5UB68_9BACT</name>
<dbReference type="Proteomes" id="UP000784128">
    <property type="component" value="Unassembled WGS sequence"/>
</dbReference>
<protein>
    <submittedName>
        <fullName evidence="1">Uncharacterized protein</fullName>
    </submittedName>
</protein>
<reference evidence="1 2" key="1">
    <citation type="submission" date="2021-05" db="EMBL/GenBank/DDBJ databases">
        <title>The draft genome of Geobacter chapellei DSM 13688.</title>
        <authorList>
            <person name="Xu Z."/>
            <person name="Masuda Y."/>
            <person name="Itoh H."/>
            <person name="Senoo K."/>
        </authorList>
    </citation>
    <scope>NUCLEOTIDE SEQUENCE [LARGE SCALE GENOMIC DNA]</scope>
    <source>
        <strain evidence="1 2">DSM 13688</strain>
    </source>
</reference>
<accession>A0ABS5UB68</accession>
<dbReference type="RefSeq" id="WP_214300441.1">
    <property type="nucleotide sequence ID" value="NZ_JAHDYS010000014.1"/>
</dbReference>